<organism evidence="1 2">
    <name type="scientific">Vibrio campbellii (strain ATCC BAA-1116)</name>
    <dbReference type="NCBI Taxonomy" id="2902295"/>
    <lineage>
        <taxon>Bacteria</taxon>
        <taxon>Pseudomonadati</taxon>
        <taxon>Pseudomonadota</taxon>
        <taxon>Gammaproteobacteria</taxon>
        <taxon>Vibrionales</taxon>
        <taxon>Vibrionaceae</taxon>
        <taxon>Vibrio</taxon>
    </lineage>
</organism>
<accession>A7N338</accession>
<reference evidence="1 2" key="1">
    <citation type="submission" date="2007-08" db="EMBL/GenBank/DDBJ databases">
        <authorList>
            <consortium name="The Vibrio harveyi Genome Sequencing Project"/>
            <person name="Bassler B."/>
            <person name="Clifton S.W."/>
            <person name="Fulton L."/>
            <person name="Delehaunty K."/>
            <person name="Fronick C."/>
            <person name="Harrison M."/>
            <person name="Markivic C."/>
            <person name="Fulton R."/>
            <person name="Tin-Wollam A.-M."/>
            <person name="Shah N."/>
            <person name="Pepin K."/>
            <person name="Nash W."/>
            <person name="Thiruvilangam P."/>
            <person name="Bhonagiri V."/>
            <person name="Waters C."/>
            <person name="Tu K.C."/>
            <person name="Irgon J."/>
            <person name="Wilson R.K."/>
        </authorList>
    </citation>
    <scope>NUCLEOTIDE SEQUENCE [LARGE SCALE GENOMIC DNA]</scope>
    <source>
        <strain evidence="2">ATCC BAA-1116 / BB120</strain>
    </source>
</reference>
<dbReference type="KEGG" id="vha:VIBHAR_05098"/>
<protein>
    <submittedName>
        <fullName evidence="1">Uncharacterized protein</fullName>
    </submittedName>
</protein>
<dbReference type="EMBL" id="CP000790">
    <property type="protein sequence ID" value="ABU73004.1"/>
    <property type="molecule type" value="Genomic_DNA"/>
</dbReference>
<evidence type="ECO:0000313" key="1">
    <source>
        <dbReference type="EMBL" id="ABU73004.1"/>
    </source>
</evidence>
<dbReference type="Proteomes" id="UP000008152">
    <property type="component" value="Chromosome II"/>
</dbReference>
<dbReference type="PATRIC" id="fig|338187.36.peg.3983"/>
<proteinExistence type="predicted"/>
<name>A7N338_VIBC1</name>
<gene>
    <name evidence="1" type="ordered locus">VIBHAR_05098</name>
</gene>
<dbReference type="AlphaFoldDB" id="A7N338"/>
<evidence type="ECO:0000313" key="2">
    <source>
        <dbReference type="Proteomes" id="UP000008152"/>
    </source>
</evidence>
<sequence length="45" mass="5304">MTYSYRHHQWCFVQFRLCIQLVALKSAAANMPPVFSSVQKSPVFW</sequence>